<dbReference type="GO" id="GO:0006508">
    <property type="term" value="P:proteolysis"/>
    <property type="evidence" value="ECO:0007669"/>
    <property type="project" value="InterPro"/>
</dbReference>
<reference evidence="3 4" key="1">
    <citation type="submission" date="2017-04" db="EMBL/GenBank/DDBJ databases">
        <authorList>
            <person name="Afonso C.L."/>
            <person name="Miller P.J."/>
            <person name="Scott M.A."/>
            <person name="Spackman E."/>
            <person name="Goraichik I."/>
            <person name="Dimitrov K.M."/>
            <person name="Suarez D.L."/>
            <person name="Swayne D.E."/>
        </authorList>
    </citation>
    <scope>NUCLEOTIDE SEQUENCE [LARGE SCALE GENOMIC DNA]</scope>
    <source>
        <strain evidence="3 4">DSM 19625</strain>
    </source>
</reference>
<dbReference type="Gene3D" id="2.30.42.10">
    <property type="match status" value="1"/>
</dbReference>
<dbReference type="AlphaFoldDB" id="A0A1W2CGX2"/>
<evidence type="ECO:0000313" key="3">
    <source>
        <dbReference type="EMBL" id="SMC84122.1"/>
    </source>
</evidence>
<sequence>MKSIFLLEKPTLLLMLLITVLSMGACKKSRITPEPVTPGPRNAGPNTKQTPTTDRTQLTNDSLFLYAKEVYYWNDALPSYDDFTPRNYGINYDSELFAITKYKINPATSQAYEYRASDPNRPKYSYIEDLANRNPVAVLASTEATVNLDGNGNDVGILAVSAVRNSSTSPDYKLFIKAVDKGSPADGLGLTRGAYLTKINNVAIGTVANFNSEVNTINDAIYGNPASIKIEGFRTDGTPFSGTLTKSLYKSNPIFKTNVLTVGAKKIGYLAYARFSSKANSEAVLDAAFKDFASQSVTDLVIDLRYNGGGYVDMAEYLVNLIAPSTATGVMYKEYYNSTMQNHQATILKNQPLLDDNDKIRYSNGRMLNSFDDLDFSLARNTYSFSKKGTLANVTNIVFIVTGNTASASELVINSLKPKMNVKLVGVQTYGKPIGFFPIRIQNKYDVYYSMFETKNALDQGGYYGGMTPDVINDRDFANYDFGDPSEYLLASAIDVLVPKTVTTSVVSRNRVMSVSTDGLGSKSSLGGLNQTKEFIGMIEARRRNK</sequence>
<keyword evidence="4" id="KW-1185">Reference proteome</keyword>
<feature type="region of interest" description="Disordered" evidence="1">
    <location>
        <begin position="31"/>
        <end position="55"/>
    </location>
</feature>
<dbReference type="RefSeq" id="WP_084289137.1">
    <property type="nucleotide sequence ID" value="NZ_FWYB01000004.1"/>
</dbReference>
<dbReference type="CDD" id="cd07561">
    <property type="entry name" value="Peptidase_S41_CPP_like"/>
    <property type="match status" value="1"/>
</dbReference>
<dbReference type="PANTHER" id="PTHR32060:SF30">
    <property type="entry name" value="CARBOXY-TERMINAL PROCESSING PROTEASE CTPA"/>
    <property type="match status" value="1"/>
</dbReference>
<dbReference type="Pfam" id="PF03572">
    <property type="entry name" value="Peptidase_S41"/>
    <property type="match status" value="1"/>
</dbReference>
<proteinExistence type="predicted"/>
<evidence type="ECO:0000313" key="4">
    <source>
        <dbReference type="Proteomes" id="UP000192678"/>
    </source>
</evidence>
<dbReference type="GO" id="GO:0007165">
    <property type="term" value="P:signal transduction"/>
    <property type="evidence" value="ECO:0007669"/>
    <property type="project" value="TreeGrafter"/>
</dbReference>
<dbReference type="GO" id="GO:0008236">
    <property type="term" value="F:serine-type peptidase activity"/>
    <property type="evidence" value="ECO:0007669"/>
    <property type="project" value="InterPro"/>
</dbReference>
<dbReference type="Gene3D" id="3.90.226.10">
    <property type="entry name" value="2-enoyl-CoA Hydratase, Chain A, domain 1"/>
    <property type="match status" value="1"/>
</dbReference>
<accession>A0A1W2CGX2</accession>
<protein>
    <submittedName>
        <fullName evidence="3">Peptidase family S41</fullName>
    </submittedName>
</protein>
<dbReference type="Gene3D" id="3.30.750.170">
    <property type="match status" value="1"/>
</dbReference>
<evidence type="ECO:0000256" key="1">
    <source>
        <dbReference type="SAM" id="MobiDB-lite"/>
    </source>
</evidence>
<dbReference type="SUPFAM" id="SSF50156">
    <property type="entry name" value="PDZ domain-like"/>
    <property type="match status" value="1"/>
</dbReference>
<dbReference type="InterPro" id="IPR005151">
    <property type="entry name" value="Tail-specific_protease"/>
</dbReference>
<evidence type="ECO:0000259" key="2">
    <source>
        <dbReference type="Pfam" id="PF03572"/>
    </source>
</evidence>
<dbReference type="STRING" id="475255.SAMN04488101_10412"/>
<organism evidence="3 4">
    <name type="scientific">Pedobacter nyackensis</name>
    <dbReference type="NCBI Taxonomy" id="475255"/>
    <lineage>
        <taxon>Bacteria</taxon>
        <taxon>Pseudomonadati</taxon>
        <taxon>Bacteroidota</taxon>
        <taxon>Sphingobacteriia</taxon>
        <taxon>Sphingobacteriales</taxon>
        <taxon>Sphingobacteriaceae</taxon>
        <taxon>Pedobacter</taxon>
    </lineage>
</organism>
<dbReference type="Proteomes" id="UP000192678">
    <property type="component" value="Unassembled WGS sequence"/>
</dbReference>
<dbReference type="PROSITE" id="PS51257">
    <property type="entry name" value="PROKAR_LIPOPROTEIN"/>
    <property type="match status" value="1"/>
</dbReference>
<gene>
    <name evidence="3" type="ORF">SAMN04488101_10412</name>
</gene>
<dbReference type="EMBL" id="FWYB01000004">
    <property type="protein sequence ID" value="SMC84122.1"/>
    <property type="molecule type" value="Genomic_DNA"/>
</dbReference>
<dbReference type="GO" id="GO:0004175">
    <property type="term" value="F:endopeptidase activity"/>
    <property type="evidence" value="ECO:0007669"/>
    <property type="project" value="TreeGrafter"/>
</dbReference>
<dbReference type="SUPFAM" id="SSF52096">
    <property type="entry name" value="ClpP/crotonase"/>
    <property type="match status" value="1"/>
</dbReference>
<dbReference type="PANTHER" id="PTHR32060">
    <property type="entry name" value="TAIL-SPECIFIC PROTEASE"/>
    <property type="match status" value="1"/>
</dbReference>
<dbReference type="GO" id="GO:0030288">
    <property type="term" value="C:outer membrane-bounded periplasmic space"/>
    <property type="evidence" value="ECO:0007669"/>
    <property type="project" value="TreeGrafter"/>
</dbReference>
<dbReference type="OrthoDB" id="7168509at2"/>
<feature type="domain" description="Tail specific protease" evidence="2">
    <location>
        <begin position="266"/>
        <end position="470"/>
    </location>
</feature>
<name>A0A1W2CGX2_9SPHI</name>
<feature type="compositionally biased region" description="Polar residues" evidence="1">
    <location>
        <begin position="44"/>
        <end position="55"/>
    </location>
</feature>
<dbReference type="InterPro" id="IPR036034">
    <property type="entry name" value="PDZ_sf"/>
</dbReference>
<dbReference type="InterPro" id="IPR029045">
    <property type="entry name" value="ClpP/crotonase-like_dom_sf"/>
</dbReference>